<organism evidence="1 2">
    <name type="scientific">Nocardia jiangsuensis</name>
    <dbReference type="NCBI Taxonomy" id="1691563"/>
    <lineage>
        <taxon>Bacteria</taxon>
        <taxon>Bacillati</taxon>
        <taxon>Actinomycetota</taxon>
        <taxon>Actinomycetes</taxon>
        <taxon>Mycobacteriales</taxon>
        <taxon>Nocardiaceae</taxon>
        <taxon>Nocardia</taxon>
    </lineage>
</organism>
<evidence type="ECO:0000313" key="1">
    <source>
        <dbReference type="EMBL" id="MFC3965140.1"/>
    </source>
</evidence>
<sequence length="146" mass="15344">MVAGFSRARLMAGVLGLALLTGCAESPPEQLGREDRVAAVPVFELHMPEQVWQRTDVRLGDPGVEGPVTLVPEADGMVRIDLTGEQMADYLVALDHNAHGGISADDPELATAVYDLVARVIDTLPPPAPGQPAPRIVVPATVLPPA</sequence>
<name>A0ABV8DZM8_9NOCA</name>
<keyword evidence="2" id="KW-1185">Reference proteome</keyword>
<dbReference type="Proteomes" id="UP001595696">
    <property type="component" value="Unassembled WGS sequence"/>
</dbReference>
<comment type="caution">
    <text evidence="1">The sequence shown here is derived from an EMBL/GenBank/DDBJ whole genome shotgun (WGS) entry which is preliminary data.</text>
</comment>
<reference evidence="2" key="1">
    <citation type="journal article" date="2019" name="Int. J. Syst. Evol. Microbiol.">
        <title>The Global Catalogue of Microorganisms (GCM) 10K type strain sequencing project: providing services to taxonomists for standard genome sequencing and annotation.</title>
        <authorList>
            <consortium name="The Broad Institute Genomics Platform"/>
            <consortium name="The Broad Institute Genome Sequencing Center for Infectious Disease"/>
            <person name="Wu L."/>
            <person name="Ma J."/>
        </authorList>
    </citation>
    <scope>NUCLEOTIDE SEQUENCE [LARGE SCALE GENOMIC DNA]</scope>
    <source>
        <strain evidence="2">CGMCC 4.7330</strain>
    </source>
</reference>
<accession>A0ABV8DZM8</accession>
<proteinExistence type="predicted"/>
<dbReference type="RefSeq" id="WP_378614891.1">
    <property type="nucleotide sequence ID" value="NZ_JBHSAX010000019.1"/>
</dbReference>
<gene>
    <name evidence="1" type="ORF">ACFO0B_24400</name>
</gene>
<dbReference type="PROSITE" id="PS51257">
    <property type="entry name" value="PROKAR_LIPOPROTEIN"/>
    <property type="match status" value="1"/>
</dbReference>
<protein>
    <submittedName>
        <fullName evidence="1">Uncharacterized protein</fullName>
    </submittedName>
</protein>
<dbReference type="EMBL" id="JBHSAX010000019">
    <property type="protein sequence ID" value="MFC3965140.1"/>
    <property type="molecule type" value="Genomic_DNA"/>
</dbReference>
<evidence type="ECO:0000313" key="2">
    <source>
        <dbReference type="Proteomes" id="UP001595696"/>
    </source>
</evidence>